<dbReference type="EMBL" id="AP021876">
    <property type="protein sequence ID" value="BBO84523.1"/>
    <property type="molecule type" value="Genomic_DNA"/>
</dbReference>
<dbReference type="AlphaFoldDB" id="A0A5K7ZW85"/>
<evidence type="ECO:0000313" key="1">
    <source>
        <dbReference type="EMBL" id="BBO84523.1"/>
    </source>
</evidence>
<organism evidence="1 2">
    <name type="scientific">Desulfosarcina ovata subsp. sediminis</name>
    <dbReference type="NCBI Taxonomy" id="885957"/>
    <lineage>
        <taxon>Bacteria</taxon>
        <taxon>Pseudomonadati</taxon>
        <taxon>Thermodesulfobacteriota</taxon>
        <taxon>Desulfobacteria</taxon>
        <taxon>Desulfobacterales</taxon>
        <taxon>Desulfosarcinaceae</taxon>
        <taxon>Desulfosarcina</taxon>
    </lineage>
</organism>
<sequence length="172" mass="19329">MGEIKSTLDLVMERTRHLSMSAEEKAHQHEEDFSRRLQGLLQQFADGALSVERLQTRISELQTELAVTGRQPVLRAIFGRIDPDGDNQAWLDLLAQLAPALCPSMEAILGDHRQEQATLKQEYETAQRDRLARDHGIRGSAVVPNPLLDAAYREHLAGLQARTRQRIDTISA</sequence>
<name>A0A5K7ZW85_9BACT</name>
<dbReference type="RefSeq" id="WP_155324419.1">
    <property type="nucleotide sequence ID" value="NZ_AP021876.1"/>
</dbReference>
<dbReference type="Proteomes" id="UP000425960">
    <property type="component" value="Chromosome"/>
</dbReference>
<dbReference type="KEGG" id="dov:DSCO28_50890"/>
<protein>
    <submittedName>
        <fullName evidence="1">Uncharacterized protein</fullName>
    </submittedName>
</protein>
<evidence type="ECO:0000313" key="2">
    <source>
        <dbReference type="Proteomes" id="UP000425960"/>
    </source>
</evidence>
<proteinExistence type="predicted"/>
<gene>
    <name evidence="1" type="ORF">DSCO28_50890</name>
</gene>
<accession>A0A5K7ZW85</accession>
<reference evidence="1 2" key="1">
    <citation type="submission" date="2019-11" db="EMBL/GenBank/DDBJ databases">
        <title>Comparative genomics of hydrocarbon-degrading Desulfosarcina strains.</title>
        <authorList>
            <person name="Watanabe M."/>
            <person name="Kojima H."/>
            <person name="Fukui M."/>
        </authorList>
    </citation>
    <scope>NUCLEOTIDE SEQUENCE [LARGE SCALE GENOMIC DNA]</scope>
    <source>
        <strain evidence="1 2">28bB2T</strain>
    </source>
</reference>